<dbReference type="WBParaSite" id="nRc.2.0.1.t33679-RA">
    <property type="protein sequence ID" value="nRc.2.0.1.t33679-RA"/>
    <property type="gene ID" value="nRc.2.0.1.g33679"/>
</dbReference>
<evidence type="ECO:0000313" key="2">
    <source>
        <dbReference type="WBParaSite" id="nRc.2.0.1.t33679-RA"/>
    </source>
</evidence>
<accession>A0A915K663</accession>
<reference evidence="2" key="1">
    <citation type="submission" date="2022-11" db="UniProtKB">
        <authorList>
            <consortium name="WormBaseParasite"/>
        </authorList>
    </citation>
    <scope>IDENTIFICATION</scope>
</reference>
<protein>
    <submittedName>
        <fullName evidence="2">Uncharacterized protein</fullName>
    </submittedName>
</protein>
<dbReference type="Proteomes" id="UP000887565">
    <property type="component" value="Unplaced"/>
</dbReference>
<evidence type="ECO:0000313" key="1">
    <source>
        <dbReference type="Proteomes" id="UP000887565"/>
    </source>
</evidence>
<dbReference type="AlphaFoldDB" id="A0A915K663"/>
<name>A0A915K663_ROMCU</name>
<keyword evidence="1" id="KW-1185">Reference proteome</keyword>
<sequence>RRIDEDFVDCCVALTIVNSGYEKSNTIRNRSMPVKLAFVSTCRTNDAKISTNMESGSSVKSAYEAPPLFKISSSEKSVCTDIASSGCWSIRFEPIGLISRIGVNFLLCEFLGISPNIGTGYSILADVDNTVFETEFDSNDELDELMLNPGNHCFFSDTPISSAANGSLTPLAHDLLKYYTSDVL</sequence>
<proteinExistence type="predicted"/>
<organism evidence="1 2">
    <name type="scientific">Romanomermis culicivorax</name>
    <name type="common">Nematode worm</name>
    <dbReference type="NCBI Taxonomy" id="13658"/>
    <lineage>
        <taxon>Eukaryota</taxon>
        <taxon>Metazoa</taxon>
        <taxon>Ecdysozoa</taxon>
        <taxon>Nematoda</taxon>
        <taxon>Enoplea</taxon>
        <taxon>Dorylaimia</taxon>
        <taxon>Mermithida</taxon>
        <taxon>Mermithoidea</taxon>
        <taxon>Mermithidae</taxon>
        <taxon>Romanomermis</taxon>
    </lineage>
</organism>